<organism evidence="2 3">
    <name type="scientific">Botrimarina mediterranea</name>
    <dbReference type="NCBI Taxonomy" id="2528022"/>
    <lineage>
        <taxon>Bacteria</taxon>
        <taxon>Pseudomonadati</taxon>
        <taxon>Planctomycetota</taxon>
        <taxon>Planctomycetia</taxon>
        <taxon>Pirellulales</taxon>
        <taxon>Lacipirellulaceae</taxon>
        <taxon>Botrimarina</taxon>
    </lineage>
</organism>
<keyword evidence="3" id="KW-1185">Reference proteome</keyword>
<accession>A0A518K9X7</accession>
<dbReference type="EMBL" id="CP036349">
    <property type="protein sequence ID" value="QDV74597.1"/>
    <property type="molecule type" value="Genomic_DNA"/>
</dbReference>
<evidence type="ECO:0000256" key="1">
    <source>
        <dbReference type="SAM" id="Phobius"/>
    </source>
</evidence>
<evidence type="ECO:0000313" key="3">
    <source>
        <dbReference type="Proteomes" id="UP000316426"/>
    </source>
</evidence>
<name>A0A518K9X7_9BACT</name>
<protein>
    <submittedName>
        <fullName evidence="2">Uncharacterized protein</fullName>
    </submittedName>
</protein>
<sequence>MVGNRLYTGVVIVGWLAAMSWLVTDRILPPFYRGDAPATRPTNQVEPVAWRIEIGGKGCGLAVLQAVPGEGGVKEVHSLMKLDHIEAPPGAPVWLAPMLKTLRNISLTMRTTTVYDGLDELSSFHSKLQLTRPEVPIDIRGRVLDKMMKLTIRVGDLTKRYDHPWPGNSVLGGDVTPSGRLLPLYEGRRWVQEVYSPFGSPSEPTELIIAEVTEPLRLTYNGVSTDVWRVQFRSSEVTGSTDEGRLRADLFVATDGRILKQETHFLGSKITFHRESDETSAELASLLELEKYATVAPSSVAAAPDAEGRLQADGAPPISVPASLGVNAALNR</sequence>
<proteinExistence type="predicted"/>
<evidence type="ECO:0000313" key="2">
    <source>
        <dbReference type="EMBL" id="QDV74597.1"/>
    </source>
</evidence>
<gene>
    <name evidence="2" type="ORF">Spa11_28030</name>
</gene>
<keyword evidence="1" id="KW-0472">Membrane</keyword>
<feature type="transmembrane region" description="Helical" evidence="1">
    <location>
        <begin position="6"/>
        <end position="24"/>
    </location>
</feature>
<dbReference type="KEGG" id="bmei:Spa11_28030"/>
<keyword evidence="1" id="KW-0812">Transmembrane</keyword>
<dbReference type="Proteomes" id="UP000316426">
    <property type="component" value="Chromosome"/>
</dbReference>
<keyword evidence="1" id="KW-1133">Transmembrane helix</keyword>
<dbReference type="AlphaFoldDB" id="A0A518K9X7"/>
<reference evidence="2 3" key="1">
    <citation type="submission" date="2019-02" db="EMBL/GenBank/DDBJ databases">
        <title>Deep-cultivation of Planctomycetes and their phenomic and genomic characterization uncovers novel biology.</title>
        <authorList>
            <person name="Wiegand S."/>
            <person name="Jogler M."/>
            <person name="Boedeker C."/>
            <person name="Pinto D."/>
            <person name="Vollmers J."/>
            <person name="Rivas-Marin E."/>
            <person name="Kohn T."/>
            <person name="Peeters S.H."/>
            <person name="Heuer A."/>
            <person name="Rast P."/>
            <person name="Oberbeckmann S."/>
            <person name="Bunk B."/>
            <person name="Jeske O."/>
            <person name="Meyerdierks A."/>
            <person name="Storesund J.E."/>
            <person name="Kallscheuer N."/>
            <person name="Luecker S."/>
            <person name="Lage O.M."/>
            <person name="Pohl T."/>
            <person name="Merkel B.J."/>
            <person name="Hornburger P."/>
            <person name="Mueller R.-W."/>
            <person name="Bruemmer F."/>
            <person name="Labrenz M."/>
            <person name="Spormann A.M."/>
            <person name="Op den Camp H."/>
            <person name="Overmann J."/>
            <person name="Amann R."/>
            <person name="Jetten M.S.M."/>
            <person name="Mascher T."/>
            <person name="Medema M.H."/>
            <person name="Devos D.P."/>
            <person name="Kaster A.-K."/>
            <person name="Ovreas L."/>
            <person name="Rohde M."/>
            <person name="Galperin M.Y."/>
            <person name="Jogler C."/>
        </authorList>
    </citation>
    <scope>NUCLEOTIDE SEQUENCE [LARGE SCALE GENOMIC DNA]</scope>
    <source>
        <strain evidence="2 3">Spa11</strain>
    </source>
</reference>